<gene>
    <name evidence="1" type="ORF">GTP41_04885</name>
</gene>
<comment type="caution">
    <text evidence="1">The sequence shown here is derived from an EMBL/GenBank/DDBJ whole genome shotgun (WGS) entry which is preliminary data.</text>
</comment>
<reference evidence="1 2" key="1">
    <citation type="submission" date="2019-12" db="EMBL/GenBank/DDBJ databases">
        <title>Novel species isolated from a subtropical stream in China.</title>
        <authorList>
            <person name="Lu H."/>
        </authorList>
    </citation>
    <scope>NUCLEOTIDE SEQUENCE [LARGE SCALE GENOMIC DNA]</scope>
    <source>
        <strain evidence="1 2">DS3</strain>
    </source>
</reference>
<organism evidence="1 2">
    <name type="scientific">Pseudoduganella guangdongensis</name>
    <dbReference type="NCBI Taxonomy" id="2692179"/>
    <lineage>
        <taxon>Bacteria</taxon>
        <taxon>Pseudomonadati</taxon>
        <taxon>Pseudomonadota</taxon>
        <taxon>Betaproteobacteria</taxon>
        <taxon>Burkholderiales</taxon>
        <taxon>Oxalobacteraceae</taxon>
        <taxon>Telluria group</taxon>
        <taxon>Pseudoduganella</taxon>
    </lineage>
</organism>
<proteinExistence type="predicted"/>
<protein>
    <submittedName>
        <fullName evidence="1">Uncharacterized protein</fullName>
    </submittedName>
</protein>
<sequence length="99" mass="10707">MSDDGFSYLLERTLFLTAQSFQWIKAESASSTEAGLDNLRAKLATRTHEEALAASVCLLASFIDLVASLIGDSLTVGILRAAWGDDALGAWGEDFKHEQ</sequence>
<keyword evidence="2" id="KW-1185">Reference proteome</keyword>
<dbReference type="EMBL" id="WWCJ01000003">
    <property type="protein sequence ID" value="MYN01432.1"/>
    <property type="molecule type" value="Genomic_DNA"/>
</dbReference>
<evidence type="ECO:0000313" key="1">
    <source>
        <dbReference type="EMBL" id="MYN01432.1"/>
    </source>
</evidence>
<dbReference type="Proteomes" id="UP000448575">
    <property type="component" value="Unassembled WGS sequence"/>
</dbReference>
<dbReference type="RefSeq" id="WP_161024453.1">
    <property type="nucleotide sequence ID" value="NZ_WWCJ01000003.1"/>
</dbReference>
<accession>A0A6N9HE44</accession>
<name>A0A6N9HE44_9BURK</name>
<dbReference type="AlphaFoldDB" id="A0A6N9HE44"/>
<evidence type="ECO:0000313" key="2">
    <source>
        <dbReference type="Proteomes" id="UP000448575"/>
    </source>
</evidence>